<dbReference type="Pfam" id="PF00389">
    <property type="entry name" value="2-Hacid_dh"/>
    <property type="match status" value="1"/>
</dbReference>
<dbReference type="InterPro" id="IPR003822">
    <property type="entry name" value="PAH"/>
</dbReference>
<dbReference type="InterPro" id="IPR029753">
    <property type="entry name" value="D-isomer_DH_CS"/>
</dbReference>
<keyword evidence="2" id="KW-0678">Repressor</keyword>
<dbReference type="InterPro" id="IPR036291">
    <property type="entry name" value="NAD(P)-bd_dom_sf"/>
</dbReference>
<feature type="region of interest" description="Disordered" evidence="6">
    <location>
        <begin position="1574"/>
        <end position="1630"/>
    </location>
</feature>
<dbReference type="Pfam" id="PF02826">
    <property type="entry name" value="2-Hacid_dh_C"/>
    <property type="match status" value="1"/>
</dbReference>
<evidence type="ECO:0000256" key="4">
    <source>
        <dbReference type="ARBA" id="ARBA00023242"/>
    </source>
</evidence>
<dbReference type="EMBL" id="JH971410">
    <property type="protein sequence ID" value="EKM75658.1"/>
    <property type="molecule type" value="Genomic_DNA"/>
</dbReference>
<evidence type="ECO:0000256" key="3">
    <source>
        <dbReference type="ARBA" id="ARBA00023002"/>
    </source>
</evidence>
<dbReference type="GO" id="GO:0051287">
    <property type="term" value="F:NAD binding"/>
    <property type="evidence" value="ECO:0007669"/>
    <property type="project" value="InterPro"/>
</dbReference>
<name>K5WXX5_AGABU</name>
<feature type="compositionally biased region" description="Polar residues" evidence="6">
    <location>
        <begin position="1584"/>
        <end position="1596"/>
    </location>
</feature>
<protein>
    <recommendedName>
        <fullName evidence="7">Histone deacetylase interacting domain-containing protein</fullName>
    </recommendedName>
</protein>
<dbReference type="Pfam" id="PF16879">
    <property type="entry name" value="Sin3a_C"/>
    <property type="match status" value="1"/>
</dbReference>
<feature type="domain" description="Histone deacetylase interacting" evidence="7">
    <location>
        <begin position="876"/>
        <end position="975"/>
    </location>
</feature>
<evidence type="ECO:0000259" key="7">
    <source>
        <dbReference type="SMART" id="SM00761"/>
    </source>
</evidence>
<feature type="compositionally biased region" description="Pro residues" evidence="6">
    <location>
        <begin position="450"/>
        <end position="462"/>
    </location>
</feature>
<dbReference type="InterPro" id="IPR036600">
    <property type="entry name" value="PAH_sf"/>
</dbReference>
<dbReference type="GeneID" id="18829626"/>
<dbReference type="eggNOG" id="KOG4204">
    <property type="taxonomic scope" value="Eukaryota"/>
</dbReference>
<dbReference type="PANTHER" id="PTHR12346">
    <property type="entry name" value="SIN3B-RELATED"/>
    <property type="match status" value="1"/>
</dbReference>
<dbReference type="InterPro" id="IPR039774">
    <property type="entry name" value="Sin3-like"/>
</dbReference>
<dbReference type="SMART" id="SM00761">
    <property type="entry name" value="HDAC_interact"/>
    <property type="match status" value="1"/>
</dbReference>
<sequence>MSKPASFVQPIPNSNAQTNRLTTINSHLRNLPKIVVTRDLGPEASALIQPKDSFEIIQWSENRACGRDWILKNVPGAVALVVTVVDKILTLVLVAGSNLKIVSTMSVGYEHLDVQAILSRGIRIGYTPEVLTDAVADICVMLALMAGRNVRETMHIVDDGKWPSFGWAPFLFCGPQLGASPVSPRRTAGFIGFGRIAQATLTRLIPFGITDCIYSKSSGSKPDLDRDEALRKTMGLQSLRCVDLDELARESDAVFVLAPGGAPTYHVVNEEFLRKMKKTAILVNGARGSLVDSDALAKALREKWIWGAGVDVVEGEPHITPDHPLVRERRCAVLPHIASATTETRVGMATLAIENMMAVLTGKPIPKELLPHKLAGPAAVLSSSPPSTPMDTDDSKQMALDDVPPGLPHPSRGPSPSRLGTPRRHPDQVTASESTYTAGEKDVEMGRPSAAPPDIPPNPSDPQPSIAMLVDDPQSSRRQSPIDPQSYPSIDRPLNVTDALSYLDAVKIQFHDQPDVYNQFLDIMKEFKNELIDTPGVIKRVSQLFNGHSALIQGFNTFLPVGYRIECSTDANDSSYITVTTPTGTMMQTTNNGPGRGPIFGTYDGRAIEPAVQYVQKIKNRCDPETYRQFLDILSRYHHKPETIDEEEVSRQIARLFKDAPDLRADFRVFMPEQSRQLLDESPPRTSPRTGTPLNEARNKRKLDAVASSMSLPPKRKRRAPEKETVPSKPAQVVAVSMKIPPSAERTTLGYGNKNIAGPSSPHMVHSQLPPGPRPPLPVDETHFFERVKRALDSRDTYNEFLKVVNLFTQDFIDTARLVKESKHFLGDGDLYRQFRDILGWDELKEREYFMAEFQNNWTKPTPVQLPSRVSRIDPSVKYGSYRRLSASEANVLCTGRDEMCRSVLNDEWVSHPTWSSEDSGFISHKKNIYEEALHRSEEERHEYDFHIEAITRTISLLEPLHHKIAQLSAEDRANFKLKPHIGGSWKPIHTRVIKKIYGRDLGLEVISSMQDSPVLAIPVVLKRLKQKEDEWKRSQREWNKVWREVDARNYTKSLDHQSIIFKTMDKKAITTKALVNQIEGAREEQMAKRASLIDPLFARTRQRHQLEYVIDDIRIVQDALKLTFSFLDRTQGQINFAERKRIEGFLRSFVPLFFILDPVTFNTAFLIHETNESDGSEDITDDVETSSVASGSRNSSRSRRGGNISNGGDLRKKLLKSEQAKLTGRKTRAQEAAASPAVSRLASPALENDDSAAQAAIANKRKRNIFFTNTTFYALLRLIELLYSRLYSFRDLATKLGKEKPDQKFPTKEAISAGMANQAHDAIANFGERAKNPETFYELLLVSCERLFDNEIEQHAFEDQMRFMFGIKEAHRIFNVDKVIGAIIKQVQAIVSDTRSQELLENLKRERSVASFTSQDQINSRRSAEKILGPDENLFRVDWLSDSKMMTIQLIGKDDSSFDDAEVLTGRWQAYIDSYVSSENTAGVSQTRVRYPYLRRNIPAKVRDIQPEAVTQDGQEIKVCVRTYRLFFVPGKEDFLWKVRSKEEMEEAAANLTKRNILRKQWLEKLRMTPAAFPKSPVRTDKTPTPLSSTTSNITGPPAVTETESEPKGITAESIPPPHQPPVAETTTV</sequence>
<dbReference type="FunFam" id="1.20.1160.11:FF:000001">
    <property type="entry name" value="Paired amphipathic helix protein Sin3"/>
    <property type="match status" value="1"/>
</dbReference>
<dbReference type="HOGENOM" id="CLU_001360_2_2_1"/>
<dbReference type="PANTHER" id="PTHR12346:SF0">
    <property type="entry name" value="SIN3A, ISOFORM G"/>
    <property type="match status" value="1"/>
</dbReference>
<dbReference type="FunCoup" id="K5WXX5">
    <property type="interactions" value="649"/>
</dbReference>
<dbReference type="SUPFAM" id="SSF51735">
    <property type="entry name" value="NAD(P)-binding Rossmann-fold domains"/>
    <property type="match status" value="1"/>
</dbReference>
<dbReference type="Pfam" id="PF02671">
    <property type="entry name" value="PAH"/>
    <property type="match status" value="3"/>
</dbReference>
<keyword evidence="4 5" id="KW-0539">Nucleus</keyword>
<dbReference type="InterPro" id="IPR006140">
    <property type="entry name" value="D-isomer_DH_NAD-bd"/>
</dbReference>
<dbReference type="GO" id="GO:0003714">
    <property type="term" value="F:transcription corepressor activity"/>
    <property type="evidence" value="ECO:0007669"/>
    <property type="project" value="InterPro"/>
</dbReference>
<dbReference type="Gene3D" id="1.20.1160.11">
    <property type="entry name" value="Paired amphipathic helix"/>
    <property type="match status" value="3"/>
</dbReference>
<dbReference type="InterPro" id="IPR031693">
    <property type="entry name" value="Sin3_C"/>
</dbReference>
<dbReference type="OrthoDB" id="10265969at2759"/>
<dbReference type="STRING" id="597362.K5WXX5"/>
<dbReference type="InterPro" id="IPR013194">
    <property type="entry name" value="HDAC_interact_dom"/>
</dbReference>
<accession>K5WXX5</accession>
<evidence type="ECO:0000256" key="1">
    <source>
        <dbReference type="ARBA" id="ARBA00004123"/>
    </source>
</evidence>
<dbReference type="GO" id="GO:0000122">
    <property type="term" value="P:negative regulation of transcription by RNA polymerase II"/>
    <property type="evidence" value="ECO:0007669"/>
    <property type="project" value="TreeGrafter"/>
</dbReference>
<dbReference type="Proteomes" id="UP000008493">
    <property type="component" value="Unassembled WGS sequence"/>
</dbReference>
<dbReference type="Pfam" id="PF08295">
    <property type="entry name" value="Sin3_corepress"/>
    <property type="match status" value="1"/>
</dbReference>
<feature type="compositionally biased region" description="Acidic residues" evidence="6">
    <location>
        <begin position="1174"/>
        <end position="1185"/>
    </location>
</feature>
<feature type="region of interest" description="Disordered" evidence="6">
    <location>
        <begin position="378"/>
        <end position="491"/>
    </location>
</feature>
<evidence type="ECO:0000256" key="2">
    <source>
        <dbReference type="ARBA" id="ARBA00022491"/>
    </source>
</evidence>
<feature type="region of interest" description="Disordered" evidence="6">
    <location>
        <begin position="674"/>
        <end position="731"/>
    </location>
</feature>
<dbReference type="CDD" id="cd05301">
    <property type="entry name" value="GDH"/>
    <property type="match status" value="1"/>
</dbReference>
<keyword evidence="3" id="KW-0560">Oxidoreductase</keyword>
<comment type="subcellular location">
    <subcellularLocation>
        <location evidence="1 5">Nucleus</location>
    </subcellularLocation>
</comment>
<feature type="compositionally biased region" description="Polar residues" evidence="6">
    <location>
        <begin position="476"/>
        <end position="488"/>
    </location>
</feature>
<dbReference type="PROSITE" id="PS51477">
    <property type="entry name" value="PAH"/>
    <property type="match status" value="2"/>
</dbReference>
<reference evidence="9" key="1">
    <citation type="journal article" date="2012" name="Proc. Natl. Acad. Sci. U.S.A.">
        <title>Genome sequence of the button mushroom Agaricus bisporus reveals mechanisms governing adaptation to a humic-rich ecological niche.</title>
        <authorList>
            <person name="Morin E."/>
            <person name="Kohler A."/>
            <person name="Baker A.R."/>
            <person name="Foulongne-Oriol M."/>
            <person name="Lombard V."/>
            <person name="Nagy L.G."/>
            <person name="Ohm R.A."/>
            <person name="Patyshakuliyeva A."/>
            <person name="Brun A."/>
            <person name="Aerts A.L."/>
            <person name="Bailey A.M."/>
            <person name="Billette C."/>
            <person name="Coutinho P.M."/>
            <person name="Deakin G."/>
            <person name="Doddapaneni H."/>
            <person name="Floudas D."/>
            <person name="Grimwood J."/>
            <person name="Hilden K."/>
            <person name="Kuees U."/>
            <person name="LaButti K.M."/>
            <person name="Lapidus A."/>
            <person name="Lindquist E.A."/>
            <person name="Lucas S.M."/>
            <person name="Murat C."/>
            <person name="Riley R.W."/>
            <person name="Salamov A.A."/>
            <person name="Schmutz J."/>
            <person name="Subramanian V."/>
            <person name="Woesten H.A.B."/>
            <person name="Xu J."/>
            <person name="Eastwood D.C."/>
            <person name="Foster G.D."/>
            <person name="Sonnenberg A.S."/>
            <person name="Cullen D."/>
            <person name="de Vries R.P."/>
            <person name="Lundell T."/>
            <person name="Hibbett D.S."/>
            <person name="Henrissat B."/>
            <person name="Burton K.S."/>
            <person name="Kerrigan R.W."/>
            <person name="Challen M.P."/>
            <person name="Grigoriev I.V."/>
            <person name="Martin F."/>
        </authorList>
    </citation>
    <scope>NUCLEOTIDE SEQUENCE [LARGE SCALE GENOMIC DNA]</scope>
    <source>
        <strain evidence="9">JB137-S8 / ATCC MYA-4627 / FGSC 10392</strain>
    </source>
</reference>
<feature type="region of interest" description="Disordered" evidence="6">
    <location>
        <begin position="1222"/>
        <end position="1241"/>
    </location>
</feature>
<evidence type="ECO:0000256" key="5">
    <source>
        <dbReference type="PROSITE-ProRule" id="PRU00810"/>
    </source>
</evidence>
<proteinExistence type="predicted"/>
<feature type="compositionally biased region" description="Low complexity" evidence="6">
    <location>
        <begin position="1187"/>
        <end position="1209"/>
    </location>
</feature>
<dbReference type="RefSeq" id="XP_007333674.1">
    <property type="nucleotide sequence ID" value="XM_007333612.1"/>
</dbReference>
<dbReference type="OMA" id="ANTWCIF"/>
<dbReference type="KEGG" id="abp:AGABI1DRAFT46078"/>
<dbReference type="PROSITE" id="PS00671">
    <property type="entry name" value="D_2_HYDROXYACID_DH_3"/>
    <property type="match status" value="1"/>
</dbReference>
<gene>
    <name evidence="8" type="ORF">AGABI1DRAFT_46078</name>
</gene>
<evidence type="ECO:0000256" key="6">
    <source>
        <dbReference type="SAM" id="MobiDB-lite"/>
    </source>
</evidence>
<dbReference type="SUPFAM" id="SSF52283">
    <property type="entry name" value="Formate/glycerate dehydrogenase catalytic domain-like"/>
    <property type="match status" value="1"/>
</dbReference>
<feature type="region of interest" description="Disordered" evidence="6">
    <location>
        <begin position="1174"/>
        <end position="1210"/>
    </location>
</feature>
<evidence type="ECO:0000313" key="8">
    <source>
        <dbReference type="EMBL" id="EKM75658.1"/>
    </source>
</evidence>
<dbReference type="InParanoid" id="K5WXX5"/>
<dbReference type="eggNOG" id="KOG0069">
    <property type="taxonomic scope" value="Eukaryota"/>
</dbReference>
<dbReference type="SUPFAM" id="SSF47762">
    <property type="entry name" value="PAH2 domain"/>
    <property type="match status" value="3"/>
</dbReference>
<dbReference type="GO" id="GO:0070822">
    <property type="term" value="C:Sin3-type complex"/>
    <property type="evidence" value="ECO:0007669"/>
    <property type="project" value="TreeGrafter"/>
</dbReference>
<keyword evidence="9" id="KW-1185">Reference proteome</keyword>
<organism evidence="8 9">
    <name type="scientific">Agaricus bisporus var. burnettii (strain JB137-S8 / ATCC MYA-4627 / FGSC 10392)</name>
    <name type="common">White button mushroom</name>
    <dbReference type="NCBI Taxonomy" id="597362"/>
    <lineage>
        <taxon>Eukaryota</taxon>
        <taxon>Fungi</taxon>
        <taxon>Dikarya</taxon>
        <taxon>Basidiomycota</taxon>
        <taxon>Agaricomycotina</taxon>
        <taxon>Agaricomycetes</taxon>
        <taxon>Agaricomycetidae</taxon>
        <taxon>Agaricales</taxon>
        <taxon>Agaricineae</taxon>
        <taxon>Agaricaceae</taxon>
        <taxon>Agaricus</taxon>
    </lineage>
</organism>
<dbReference type="Gene3D" id="3.40.50.720">
    <property type="entry name" value="NAD(P)-binding Rossmann-like Domain"/>
    <property type="match status" value="2"/>
</dbReference>
<evidence type="ECO:0000313" key="9">
    <source>
        <dbReference type="Proteomes" id="UP000008493"/>
    </source>
</evidence>
<dbReference type="GO" id="GO:0016616">
    <property type="term" value="F:oxidoreductase activity, acting on the CH-OH group of donors, NAD or NADP as acceptor"/>
    <property type="evidence" value="ECO:0007669"/>
    <property type="project" value="InterPro"/>
</dbReference>
<dbReference type="InterPro" id="IPR006139">
    <property type="entry name" value="D-isomer_2_OHA_DH_cat_dom"/>
</dbReference>